<feature type="transmembrane region" description="Helical" evidence="11">
    <location>
        <begin position="66"/>
        <end position="85"/>
    </location>
</feature>
<keyword evidence="13" id="KW-1185">Reference proteome</keyword>
<reference evidence="12 13" key="1">
    <citation type="submission" date="2019-07" db="EMBL/GenBank/DDBJ databases">
        <title>Genomics analysis of Aphanomyces spp. identifies a new class of oomycete effector associated with host adaptation.</title>
        <authorList>
            <person name="Gaulin E."/>
        </authorList>
    </citation>
    <scope>NUCLEOTIDE SEQUENCE [LARGE SCALE GENOMIC DNA]</scope>
    <source>
        <strain evidence="12 13">ATCC 201684</strain>
    </source>
</reference>
<comment type="subcellular location">
    <subcellularLocation>
        <location evidence="1">Membrane</location>
        <topology evidence="1">Multi-pass membrane protein</topology>
    </subcellularLocation>
</comment>
<keyword evidence="8 11" id="KW-0472">Membrane</keyword>
<dbReference type="GO" id="GO:0005789">
    <property type="term" value="C:endoplasmic reticulum membrane"/>
    <property type="evidence" value="ECO:0007669"/>
    <property type="project" value="TreeGrafter"/>
</dbReference>
<evidence type="ECO:0000256" key="2">
    <source>
        <dbReference type="ARBA" id="ARBA00009295"/>
    </source>
</evidence>
<evidence type="ECO:0000256" key="8">
    <source>
        <dbReference type="ARBA" id="ARBA00023136"/>
    </source>
</evidence>
<keyword evidence="9" id="KW-0444">Lipid biosynthesis</keyword>
<feature type="transmembrane region" description="Helical" evidence="11">
    <location>
        <begin position="183"/>
        <end position="203"/>
    </location>
</feature>
<gene>
    <name evidence="12" type="ORF">Ae201684_018537</name>
</gene>
<evidence type="ECO:0008006" key="14">
    <source>
        <dbReference type="Google" id="ProtNLM"/>
    </source>
</evidence>
<dbReference type="EMBL" id="VJMJ01000339">
    <property type="protein sequence ID" value="KAF0722321.1"/>
    <property type="molecule type" value="Genomic_DNA"/>
</dbReference>
<keyword evidence="7" id="KW-0443">Lipid metabolism</keyword>
<comment type="caution">
    <text evidence="12">The sequence shown here is derived from an EMBL/GenBank/DDBJ whole genome shotgun (WGS) entry which is preliminary data.</text>
</comment>
<evidence type="ECO:0000256" key="10">
    <source>
        <dbReference type="SAM" id="MobiDB-lite"/>
    </source>
</evidence>
<evidence type="ECO:0000256" key="3">
    <source>
        <dbReference type="ARBA" id="ARBA00022692"/>
    </source>
</evidence>
<keyword evidence="3 9" id="KW-0812">Transmembrane</keyword>
<keyword evidence="9" id="KW-0275">Fatty acid biosynthesis</keyword>
<feature type="transmembrane region" description="Helical" evidence="11">
    <location>
        <begin position="215"/>
        <end position="237"/>
    </location>
</feature>
<evidence type="ECO:0000313" key="13">
    <source>
        <dbReference type="Proteomes" id="UP000481153"/>
    </source>
</evidence>
<evidence type="ECO:0000313" key="12">
    <source>
        <dbReference type="EMBL" id="KAF0722321.1"/>
    </source>
</evidence>
<dbReference type="CDD" id="cd03505">
    <property type="entry name" value="Delta9-FADS-like"/>
    <property type="match status" value="1"/>
</dbReference>
<feature type="transmembrane region" description="Helical" evidence="11">
    <location>
        <begin position="34"/>
        <end position="54"/>
    </location>
</feature>
<dbReference type="PANTHER" id="PTHR11351:SF101">
    <property type="entry name" value="FATTY ACID DESATURASE DOMAIN-CONTAINING PROTEIN"/>
    <property type="match status" value="1"/>
</dbReference>
<dbReference type="PRINTS" id="PR00075">
    <property type="entry name" value="FACDDSATRASE"/>
</dbReference>
<evidence type="ECO:0000256" key="5">
    <source>
        <dbReference type="ARBA" id="ARBA00022989"/>
    </source>
</evidence>
<keyword evidence="5 11" id="KW-1133">Transmembrane helix</keyword>
<keyword evidence="4" id="KW-0276">Fatty acid metabolism</keyword>
<dbReference type="GO" id="GO:0004768">
    <property type="term" value="F:stearoyl-CoA 9-desaturase activity"/>
    <property type="evidence" value="ECO:0007669"/>
    <property type="project" value="TreeGrafter"/>
</dbReference>
<protein>
    <recommendedName>
        <fullName evidence="14">Fatty acid desaturase domain-containing protein</fullName>
    </recommendedName>
</protein>
<evidence type="ECO:0000256" key="11">
    <source>
        <dbReference type="SAM" id="Phobius"/>
    </source>
</evidence>
<dbReference type="PANTHER" id="PTHR11351">
    <property type="entry name" value="ACYL-COA DESATURASE"/>
    <property type="match status" value="1"/>
</dbReference>
<accession>A0A6G0W753</accession>
<proteinExistence type="inferred from homology"/>
<comment type="cofactor">
    <cofactor evidence="9">
        <name>Fe(2+)</name>
        <dbReference type="ChEBI" id="CHEBI:29033"/>
    </cofactor>
</comment>
<evidence type="ECO:0000256" key="1">
    <source>
        <dbReference type="ARBA" id="ARBA00004141"/>
    </source>
</evidence>
<dbReference type="VEuPathDB" id="FungiDB:AeMF1_002095"/>
<dbReference type="Proteomes" id="UP000481153">
    <property type="component" value="Unassembled WGS sequence"/>
</dbReference>
<dbReference type="GO" id="GO:0005506">
    <property type="term" value="F:iron ion binding"/>
    <property type="evidence" value="ECO:0007669"/>
    <property type="project" value="TreeGrafter"/>
</dbReference>
<comment type="similarity">
    <text evidence="2 9">Belongs to the fatty acid desaturase type 1 family.</text>
</comment>
<name>A0A6G0W753_9STRA</name>
<dbReference type="InterPro" id="IPR015876">
    <property type="entry name" value="Acyl-CoA_DS"/>
</dbReference>
<organism evidence="12 13">
    <name type="scientific">Aphanomyces euteiches</name>
    <dbReference type="NCBI Taxonomy" id="100861"/>
    <lineage>
        <taxon>Eukaryota</taxon>
        <taxon>Sar</taxon>
        <taxon>Stramenopiles</taxon>
        <taxon>Oomycota</taxon>
        <taxon>Saprolegniomycetes</taxon>
        <taxon>Saprolegniales</taxon>
        <taxon>Verrucalvaceae</taxon>
        <taxon>Aphanomyces</taxon>
    </lineage>
</organism>
<keyword evidence="6 9" id="KW-0560">Oxidoreductase</keyword>
<evidence type="ECO:0000256" key="4">
    <source>
        <dbReference type="ARBA" id="ARBA00022832"/>
    </source>
</evidence>
<feature type="region of interest" description="Disordered" evidence="10">
    <location>
        <begin position="1"/>
        <end position="26"/>
    </location>
</feature>
<evidence type="ECO:0000256" key="7">
    <source>
        <dbReference type="ARBA" id="ARBA00023098"/>
    </source>
</evidence>
<evidence type="ECO:0000256" key="6">
    <source>
        <dbReference type="ARBA" id="ARBA00023002"/>
    </source>
</evidence>
<comment type="domain">
    <text evidence="9">The histidine box domains are involved in binding the catalytic metal ions.</text>
</comment>
<evidence type="ECO:0000256" key="9">
    <source>
        <dbReference type="RuleBase" id="RU000581"/>
    </source>
</evidence>
<sequence>MSPNPTKAATEATTPATTSPKTAEPTPTWEWKDVVWKSVFLLSAWHLMALYALIYVIPKASIASTLTLWIALWFFSGLGITAGAHRLWAHRSYKARLPLQVFLALCNSMAFEGCIYDWSRDHRLHHKASDTSADPHNSNRGFFYAHCGWLLVRKTKTVIDEGRKTNMSDLDADPLVQFQKKHYLLSVTIMCYIFPVVLGYVLFDSAWEGFWIGVMFRHVWVLHMTWSVNSVAHFFGYKPYDRNSRAMENIFVSIGAIGEGWHNYHHRYPTDYATGELGFTGQWNPTKAFIDTMAFVGLAYDRKRSTTAAATREKNRIAMDQDALRGILQPTPVEQFINWAFYGHTHKSVI</sequence>
<dbReference type="AlphaFoldDB" id="A0A6G0W753"/>
<dbReference type="GO" id="GO:0006636">
    <property type="term" value="P:unsaturated fatty acid biosynthetic process"/>
    <property type="evidence" value="ECO:0007669"/>
    <property type="project" value="TreeGrafter"/>
</dbReference>